<dbReference type="STRING" id="456900.A0A151IGG7"/>
<accession>A0A151IGG7</accession>
<proteinExistence type="predicted"/>
<sequence length="157" mass="19377">MLYGAEIWGWKERETIEKLQEKYIRWTLGLDWRTPAYMVREEVKWELARKCCEEIRRGKTEETSRWEEERKRFFEKRGFSAEAIEVRKIMELDIVEEIARRDKDIQKQEREEKMRGSKYNEGYMRIKPKYLREGGKERKVIRIARFRLGNEMRGGRY</sequence>
<keyword evidence="2" id="KW-1185">Reference proteome</keyword>
<reference evidence="1 2" key="1">
    <citation type="submission" date="2016-03" db="EMBL/GenBank/DDBJ databases">
        <title>Cyphomyrmex costatus WGS genome.</title>
        <authorList>
            <person name="Nygaard S."/>
            <person name="Hu H."/>
            <person name="Boomsma J."/>
            <person name="Zhang G."/>
        </authorList>
    </citation>
    <scope>NUCLEOTIDE SEQUENCE [LARGE SCALE GENOMIC DNA]</scope>
    <source>
        <strain evidence="1">MS0001</strain>
        <tissue evidence="1">Whole body</tissue>
    </source>
</reference>
<protein>
    <submittedName>
        <fullName evidence="1">Uncharacterized protein</fullName>
    </submittedName>
</protein>
<dbReference type="EMBL" id="KQ977715">
    <property type="protein sequence ID" value="KYN00520.1"/>
    <property type="molecule type" value="Genomic_DNA"/>
</dbReference>
<name>A0A151IGG7_9HYME</name>
<dbReference type="AlphaFoldDB" id="A0A151IGG7"/>
<evidence type="ECO:0000313" key="1">
    <source>
        <dbReference type="EMBL" id="KYN00520.1"/>
    </source>
</evidence>
<organism evidence="1 2">
    <name type="scientific">Cyphomyrmex costatus</name>
    <dbReference type="NCBI Taxonomy" id="456900"/>
    <lineage>
        <taxon>Eukaryota</taxon>
        <taxon>Metazoa</taxon>
        <taxon>Ecdysozoa</taxon>
        <taxon>Arthropoda</taxon>
        <taxon>Hexapoda</taxon>
        <taxon>Insecta</taxon>
        <taxon>Pterygota</taxon>
        <taxon>Neoptera</taxon>
        <taxon>Endopterygota</taxon>
        <taxon>Hymenoptera</taxon>
        <taxon>Apocrita</taxon>
        <taxon>Aculeata</taxon>
        <taxon>Formicoidea</taxon>
        <taxon>Formicidae</taxon>
        <taxon>Myrmicinae</taxon>
        <taxon>Cyphomyrmex</taxon>
    </lineage>
</organism>
<gene>
    <name evidence="1" type="ORF">ALC62_08717</name>
</gene>
<dbReference type="Proteomes" id="UP000078542">
    <property type="component" value="Unassembled WGS sequence"/>
</dbReference>
<evidence type="ECO:0000313" key="2">
    <source>
        <dbReference type="Proteomes" id="UP000078542"/>
    </source>
</evidence>